<dbReference type="SUPFAM" id="SSF53300">
    <property type="entry name" value="vWA-like"/>
    <property type="match status" value="1"/>
</dbReference>
<reference evidence="3 4" key="1">
    <citation type="submission" date="2015-02" db="EMBL/GenBank/DDBJ databases">
        <title>Draft Genome Sequences of Two Closely-Related Aflatoxigenic Aspergillus Species Obtained from the Cote d'Ivoire.</title>
        <authorList>
            <person name="Moore G.G."/>
            <person name="Beltz S.B."/>
            <person name="Mack B.M."/>
        </authorList>
    </citation>
    <scope>NUCLEOTIDE SEQUENCE [LARGE SCALE GENOMIC DNA]</scope>
    <source>
        <strain evidence="3 4">SRRC1468</strain>
    </source>
</reference>
<evidence type="ECO:0000313" key="4">
    <source>
        <dbReference type="Proteomes" id="UP000034291"/>
    </source>
</evidence>
<dbReference type="PANTHER" id="PTHR34706:SF1">
    <property type="entry name" value="VWFA DOMAIN-CONTAINING PROTEIN"/>
    <property type="match status" value="1"/>
</dbReference>
<feature type="domain" description="VWFA" evidence="2">
    <location>
        <begin position="226"/>
        <end position="422"/>
    </location>
</feature>
<dbReference type="AlphaFoldDB" id="A0A0F8UG52"/>
<protein>
    <recommendedName>
        <fullName evidence="2">VWFA domain-containing protein</fullName>
    </recommendedName>
</protein>
<organism evidence="3 4">
    <name type="scientific">Aspergillus rambellii</name>
    <dbReference type="NCBI Taxonomy" id="308745"/>
    <lineage>
        <taxon>Eukaryota</taxon>
        <taxon>Fungi</taxon>
        <taxon>Dikarya</taxon>
        <taxon>Ascomycota</taxon>
        <taxon>Pezizomycotina</taxon>
        <taxon>Eurotiomycetes</taxon>
        <taxon>Eurotiomycetidae</taxon>
        <taxon>Eurotiales</taxon>
        <taxon>Aspergillaceae</taxon>
        <taxon>Aspergillus</taxon>
        <taxon>Aspergillus subgen. Nidulantes</taxon>
    </lineage>
</organism>
<feature type="region of interest" description="Disordered" evidence="1">
    <location>
        <begin position="105"/>
        <end position="168"/>
    </location>
</feature>
<sequence length="432" mass="46515">MDNLLTFNLRVPVGVQVVSHLISENTIMEQFLLILSSSLGGCRYEKYRKEIEGFTNGSLTGLGRLELQSALALFAGKVADQILADFVPELSVLLGKVRFVRSPNPAMGHGSMEEHHHSQIKQSLPGAGDLPAIRNMGNASTATPSEATPEPQPEPEPVEEPPTPEAETKKQLNEFASKNLASFPQFSEEKIEQITDQAAASIQGIAAKSNIPDEEIPKAAQLAFYDFTILYDDSGSMTTEASRIPTTQETIRSLYKTAKTLNPDNSFSVRSFEGSNHDNVSSESDLSEVISGMTFNTGASVAAPLRNKILDPLSKAAADKTLNPTVVVIITDGDLGSNVVEFGAGLTNFKAQLDATNNTGPAVLFVLYRVGNDQSSEESLKELHTAPGAKDILLYNQDSIDSKLESVGGDTDIYVGTIISDLIKAMDLQVVR</sequence>
<dbReference type="Proteomes" id="UP000034291">
    <property type="component" value="Unassembled WGS sequence"/>
</dbReference>
<keyword evidence="4" id="KW-1185">Reference proteome</keyword>
<dbReference type="InterPro" id="IPR002035">
    <property type="entry name" value="VWF_A"/>
</dbReference>
<evidence type="ECO:0000313" key="3">
    <source>
        <dbReference type="EMBL" id="KKK18558.1"/>
    </source>
</evidence>
<dbReference type="PANTHER" id="PTHR34706">
    <property type="entry name" value="SLR1338 PROTEIN"/>
    <property type="match status" value="1"/>
</dbReference>
<proteinExistence type="predicted"/>
<dbReference type="EMBL" id="JZBS01002475">
    <property type="protein sequence ID" value="KKK18558.1"/>
    <property type="molecule type" value="Genomic_DNA"/>
</dbReference>
<dbReference type="PROSITE" id="PS50234">
    <property type="entry name" value="VWFA"/>
    <property type="match status" value="1"/>
</dbReference>
<dbReference type="Gene3D" id="3.40.50.410">
    <property type="entry name" value="von Willebrand factor, type A domain"/>
    <property type="match status" value="1"/>
</dbReference>
<dbReference type="STRING" id="308745.A0A0F8UG52"/>
<evidence type="ECO:0000256" key="1">
    <source>
        <dbReference type="SAM" id="MobiDB-lite"/>
    </source>
</evidence>
<dbReference type="InterPro" id="IPR036465">
    <property type="entry name" value="vWFA_dom_sf"/>
</dbReference>
<feature type="compositionally biased region" description="Pro residues" evidence="1">
    <location>
        <begin position="150"/>
        <end position="164"/>
    </location>
</feature>
<name>A0A0F8UG52_9EURO</name>
<comment type="caution">
    <text evidence="3">The sequence shown here is derived from an EMBL/GenBank/DDBJ whole genome shotgun (WGS) entry which is preliminary data.</text>
</comment>
<accession>A0A0F8UG52</accession>
<gene>
    <name evidence="3" type="ORF">ARAM_006262</name>
</gene>
<dbReference type="OrthoDB" id="2142040at2759"/>
<evidence type="ECO:0000259" key="2">
    <source>
        <dbReference type="PROSITE" id="PS50234"/>
    </source>
</evidence>
<feature type="compositionally biased region" description="Low complexity" evidence="1">
    <location>
        <begin position="139"/>
        <end position="149"/>
    </location>
</feature>